<dbReference type="AlphaFoldDB" id="A0AAW7LZX4"/>
<proteinExistence type="predicted"/>
<dbReference type="InterPro" id="IPR019151">
    <property type="entry name" value="Proteasome_assmbl_chaperone_2"/>
</dbReference>
<dbReference type="Gene3D" id="1.10.287.100">
    <property type="match status" value="1"/>
</dbReference>
<evidence type="ECO:0000313" key="2">
    <source>
        <dbReference type="EMBL" id="MDN4487303.1"/>
    </source>
</evidence>
<feature type="coiled-coil region" evidence="1">
    <location>
        <begin position="244"/>
        <end position="271"/>
    </location>
</feature>
<dbReference type="Pfam" id="PF09754">
    <property type="entry name" value="PAC2"/>
    <property type="match status" value="1"/>
</dbReference>
<dbReference type="RefSeq" id="WP_301118373.1">
    <property type="nucleotide sequence ID" value="NZ_JAUHPX010000002.1"/>
</dbReference>
<dbReference type="SUPFAM" id="SSF159659">
    <property type="entry name" value="Cgl1923-like"/>
    <property type="match status" value="1"/>
</dbReference>
<evidence type="ECO:0000256" key="1">
    <source>
        <dbReference type="SAM" id="Coils"/>
    </source>
</evidence>
<keyword evidence="1" id="KW-0175">Coiled coil</keyword>
<protein>
    <submittedName>
        <fullName evidence="2">PAC2 family protein</fullName>
    </submittedName>
</protein>
<gene>
    <name evidence="2" type="ORF">QQX10_03880</name>
</gene>
<name>A0AAW7LZX4_9MICO</name>
<sequence>MDGPLVTWDPDGVRAWADAAPEDGGVLVHSLRGFIDAGRAGLLVSDHLLELSEPVRVATFDIDRLLDYRSRRPEMTFSVNQWTSYDEPHLELDMLRDVEGTPFLLLHGFEPDILWERYIAAVREAVERLGVDLVAGSHGIPMAVPHTRPLTATLHGTDQELLPDTPSMFGTVTVPASAQNLLEYRFGQWGLAMVNIAVHVPHYLAQSSYPQAAQRALASLEAVAGLALAREDLDPDAARADEEIARQLGESEEVQALVDALENQYDAFHEARGRGLPIDDGELPSADEIAAEFEKFLAQERRDPPTGA</sequence>
<dbReference type="PIRSF" id="PIRSF028754">
    <property type="entry name" value="UCP028754"/>
    <property type="match status" value="1"/>
</dbReference>
<dbReference type="InterPro" id="IPR008492">
    <property type="entry name" value="Rv2714-like"/>
</dbReference>
<organism evidence="2 3">
    <name type="scientific">Demequina lignilytica</name>
    <dbReference type="NCBI Taxonomy" id="3051663"/>
    <lineage>
        <taxon>Bacteria</taxon>
        <taxon>Bacillati</taxon>
        <taxon>Actinomycetota</taxon>
        <taxon>Actinomycetes</taxon>
        <taxon>Micrococcales</taxon>
        <taxon>Demequinaceae</taxon>
        <taxon>Demequina</taxon>
    </lineage>
</organism>
<dbReference type="Proteomes" id="UP001172737">
    <property type="component" value="Unassembled WGS sequence"/>
</dbReference>
<dbReference type="Gene3D" id="3.40.50.10900">
    <property type="entry name" value="PAC-like subunit"/>
    <property type="match status" value="1"/>
</dbReference>
<comment type="caution">
    <text evidence="2">The sequence shown here is derived from an EMBL/GenBank/DDBJ whole genome shotgun (WGS) entry which is preliminary data.</text>
</comment>
<accession>A0AAW7LZX4</accession>
<evidence type="ECO:0000313" key="3">
    <source>
        <dbReference type="Proteomes" id="UP001172737"/>
    </source>
</evidence>
<dbReference type="InterPro" id="IPR038389">
    <property type="entry name" value="PSMG2_sf"/>
</dbReference>
<keyword evidence="3" id="KW-1185">Reference proteome</keyword>
<dbReference type="EMBL" id="JAUHPX010000002">
    <property type="protein sequence ID" value="MDN4487303.1"/>
    <property type="molecule type" value="Genomic_DNA"/>
</dbReference>
<reference evidence="2" key="1">
    <citation type="submission" date="2023-06" db="EMBL/GenBank/DDBJ databases">
        <title>Sysu t00039.</title>
        <authorList>
            <person name="Gao L."/>
            <person name="Fang B.-Z."/>
            <person name="Li W.-J."/>
        </authorList>
    </citation>
    <scope>NUCLEOTIDE SEQUENCE</scope>
    <source>
        <strain evidence="2">SYSU T00039</strain>
    </source>
</reference>